<dbReference type="PANTHER" id="PTHR12126">
    <property type="entry name" value="NADH-UBIQUINONE OXIDOREDUCTASE 39 KDA SUBUNIT-RELATED"/>
    <property type="match status" value="1"/>
</dbReference>
<keyword evidence="3" id="KW-1185">Reference proteome</keyword>
<dbReference type="PANTHER" id="PTHR12126:SF11">
    <property type="entry name" value="NADH DEHYDROGENASE [UBIQUINONE] 1 ALPHA SUBCOMPLEX SUBUNIT 9, MITOCHONDRIAL"/>
    <property type="match status" value="1"/>
</dbReference>
<protein>
    <submittedName>
        <fullName evidence="2">3-beta hydroxysteroid dehydrogenase</fullName>
    </submittedName>
</protein>
<dbReference type="GO" id="GO:0044877">
    <property type="term" value="F:protein-containing complex binding"/>
    <property type="evidence" value="ECO:0007669"/>
    <property type="project" value="TreeGrafter"/>
</dbReference>
<proteinExistence type="predicted"/>
<dbReference type="InterPro" id="IPR036291">
    <property type="entry name" value="NAD(P)-bd_dom_sf"/>
</dbReference>
<organism evidence="2 3">
    <name type="scientific">Sinorhizobium alkalisoli</name>
    <dbReference type="NCBI Taxonomy" id="1752398"/>
    <lineage>
        <taxon>Bacteria</taxon>
        <taxon>Pseudomonadati</taxon>
        <taxon>Pseudomonadota</taxon>
        <taxon>Alphaproteobacteria</taxon>
        <taxon>Hyphomicrobiales</taxon>
        <taxon>Rhizobiaceae</taxon>
        <taxon>Sinorhizobium/Ensifer group</taxon>
        <taxon>Sinorhizobium</taxon>
    </lineage>
</organism>
<dbReference type="RefSeq" id="WP_069459802.1">
    <property type="nucleotide sequence ID" value="NZ_CP034909.1"/>
</dbReference>
<dbReference type="Pfam" id="PF01370">
    <property type="entry name" value="Epimerase"/>
    <property type="match status" value="1"/>
</dbReference>
<dbReference type="Proteomes" id="UP000094342">
    <property type="component" value="Unassembled WGS sequence"/>
</dbReference>
<evidence type="ECO:0000313" key="2">
    <source>
        <dbReference type="EMBL" id="ODR90102.1"/>
    </source>
</evidence>
<reference evidence="3" key="1">
    <citation type="submission" date="2016-05" db="EMBL/GenBank/DDBJ databases">
        <authorList>
            <person name="Li Y."/>
        </authorList>
    </citation>
    <scope>NUCLEOTIDE SEQUENCE [LARGE SCALE GENOMIC DNA]</scope>
    <source>
        <strain evidence="3">YIC4027</strain>
    </source>
</reference>
<dbReference type="OrthoDB" id="9776313at2"/>
<evidence type="ECO:0000259" key="1">
    <source>
        <dbReference type="Pfam" id="PF01370"/>
    </source>
</evidence>
<dbReference type="InterPro" id="IPR051207">
    <property type="entry name" value="ComplexI_NDUFA9_subunit"/>
</dbReference>
<comment type="caution">
    <text evidence="2">The sequence shown here is derived from an EMBL/GenBank/DDBJ whole genome shotgun (WGS) entry which is preliminary data.</text>
</comment>
<dbReference type="SUPFAM" id="SSF51735">
    <property type="entry name" value="NAD(P)-binding Rossmann-fold domains"/>
    <property type="match status" value="1"/>
</dbReference>
<evidence type="ECO:0000313" key="3">
    <source>
        <dbReference type="Proteomes" id="UP000094342"/>
    </source>
</evidence>
<name>A0A1E3V901_9HYPH</name>
<dbReference type="EMBL" id="LYBW01000060">
    <property type="protein sequence ID" value="ODR90102.1"/>
    <property type="molecule type" value="Genomic_DNA"/>
</dbReference>
<accession>A0A1E3V901</accession>
<dbReference type="FunFam" id="3.40.50.720:FF:000702">
    <property type="entry name" value="NADH dehydrogenase (Ubiquinone)"/>
    <property type="match status" value="1"/>
</dbReference>
<dbReference type="STRING" id="1752398.A8M32_18260"/>
<dbReference type="Gene3D" id="3.40.50.720">
    <property type="entry name" value="NAD(P)-binding Rossmann-like Domain"/>
    <property type="match status" value="1"/>
</dbReference>
<feature type="domain" description="NAD-dependent epimerase/dehydratase" evidence="1">
    <location>
        <begin position="10"/>
        <end position="218"/>
    </location>
</feature>
<sequence>MTLSNLPPLVTIFGGSGFVGRHVVRALARRGYRIRVAVRRPDLAGHLQPLGNVGQIVCVQANLRYRKSVDRAVEGADHVINCVGVLFESGRNSFDAVQEFGARAVAEAARAAGATLTHISAIGADPKSQSDYARTKGRAELAVLDTVPEAIILRPSIIFGPEDGFFNKFAEMARFSPVLPLIGGGRTRFQPVYVGDVAEAVARAVEGKLSGGTIYELGGPQVLSFRDCLELMLKTIDRKRSFLSLPFGVASLLGRIASLVPFIAPPITADQVVLLKSDNVVSDKAEVEGRTLDGIGIAPTMLEAILPTYLVRYRPQGQYTRGGRAA</sequence>
<gene>
    <name evidence="2" type="ORF">A8M32_18260</name>
</gene>
<dbReference type="CDD" id="cd05271">
    <property type="entry name" value="NDUFA9_like_SDR_a"/>
    <property type="match status" value="1"/>
</dbReference>
<dbReference type="AlphaFoldDB" id="A0A1E3V901"/>
<dbReference type="InterPro" id="IPR001509">
    <property type="entry name" value="Epimerase_deHydtase"/>
</dbReference>